<dbReference type="PANTHER" id="PTHR30055:SF148">
    <property type="entry name" value="TETR-FAMILY TRANSCRIPTIONAL REGULATOR"/>
    <property type="match status" value="1"/>
</dbReference>
<dbReference type="Gene3D" id="1.10.10.60">
    <property type="entry name" value="Homeodomain-like"/>
    <property type="match status" value="1"/>
</dbReference>
<dbReference type="Gene3D" id="1.10.357.10">
    <property type="entry name" value="Tetracycline Repressor, domain 2"/>
    <property type="match status" value="1"/>
</dbReference>
<dbReference type="InterPro" id="IPR036271">
    <property type="entry name" value="Tet_transcr_reg_TetR-rel_C_sf"/>
</dbReference>
<dbReference type="PRINTS" id="PR00455">
    <property type="entry name" value="HTHTETR"/>
</dbReference>
<dbReference type="InterPro" id="IPR009057">
    <property type="entry name" value="Homeodomain-like_sf"/>
</dbReference>
<dbReference type="GO" id="GO:0003700">
    <property type="term" value="F:DNA-binding transcription factor activity"/>
    <property type="evidence" value="ECO:0007669"/>
    <property type="project" value="TreeGrafter"/>
</dbReference>
<keyword evidence="1" id="KW-0805">Transcription regulation</keyword>
<evidence type="ECO:0000313" key="6">
    <source>
        <dbReference type="EMBL" id="AUX42140.1"/>
    </source>
</evidence>
<organism evidence="6 7">
    <name type="scientific">Sorangium cellulosum</name>
    <name type="common">Polyangium cellulosum</name>
    <dbReference type="NCBI Taxonomy" id="56"/>
    <lineage>
        <taxon>Bacteria</taxon>
        <taxon>Pseudomonadati</taxon>
        <taxon>Myxococcota</taxon>
        <taxon>Polyangia</taxon>
        <taxon>Polyangiales</taxon>
        <taxon>Polyangiaceae</taxon>
        <taxon>Sorangium</taxon>
    </lineage>
</organism>
<proteinExistence type="predicted"/>
<dbReference type="PROSITE" id="PS50977">
    <property type="entry name" value="HTH_TETR_2"/>
    <property type="match status" value="1"/>
</dbReference>
<evidence type="ECO:0000256" key="2">
    <source>
        <dbReference type="ARBA" id="ARBA00023125"/>
    </source>
</evidence>
<dbReference type="InterPro" id="IPR001647">
    <property type="entry name" value="HTH_TetR"/>
</dbReference>
<dbReference type="Proteomes" id="UP000238348">
    <property type="component" value="Chromosome"/>
</dbReference>
<dbReference type="SUPFAM" id="SSF48498">
    <property type="entry name" value="Tetracyclin repressor-like, C-terminal domain"/>
    <property type="match status" value="1"/>
</dbReference>
<name>A0A2L0ES96_SORCE</name>
<sequence>MKAATAKRTARRGASKKRALVRGEPVVRGVLAATLEELASAGYRALRIEDVATRAGVNKTTVYRRWPTKEDLVRAALLSITDEKIVPPNTGSLREDLIALGRAIIEIQRSPEGQSLFHVFLSEGPDSELMAIARSLRETQEHGVRAIIESAVARGELAPGADPMLPCELLAAYLKNRLFTDHAGVDDAQLARVVDVILFGALLPDGRAESGCRGAAGGAPAAAR</sequence>
<reference evidence="6 7" key="1">
    <citation type="submission" date="2015-09" db="EMBL/GenBank/DDBJ databases">
        <title>Sorangium comparison.</title>
        <authorList>
            <person name="Zaburannyi N."/>
            <person name="Bunk B."/>
            <person name="Overmann J."/>
            <person name="Mueller R."/>
        </authorList>
    </citation>
    <scope>NUCLEOTIDE SEQUENCE [LARGE SCALE GENOMIC DNA]</scope>
    <source>
        <strain evidence="6 7">So ce26</strain>
    </source>
</reference>
<protein>
    <submittedName>
        <fullName evidence="6">TetR family transcriptional regulator</fullName>
    </submittedName>
</protein>
<evidence type="ECO:0000256" key="4">
    <source>
        <dbReference type="PROSITE-ProRule" id="PRU00335"/>
    </source>
</evidence>
<dbReference type="InterPro" id="IPR011075">
    <property type="entry name" value="TetR_C"/>
</dbReference>
<dbReference type="RefSeq" id="WP_104980998.1">
    <property type="nucleotide sequence ID" value="NZ_CP012673.1"/>
</dbReference>
<accession>A0A2L0ES96</accession>
<dbReference type="InterPro" id="IPR050109">
    <property type="entry name" value="HTH-type_TetR-like_transc_reg"/>
</dbReference>
<dbReference type="Pfam" id="PF16859">
    <property type="entry name" value="TetR_C_11"/>
    <property type="match status" value="1"/>
</dbReference>
<dbReference type="OrthoDB" id="9796019at2"/>
<keyword evidence="3" id="KW-0804">Transcription</keyword>
<evidence type="ECO:0000256" key="3">
    <source>
        <dbReference type="ARBA" id="ARBA00023163"/>
    </source>
</evidence>
<dbReference type="GO" id="GO:0000976">
    <property type="term" value="F:transcription cis-regulatory region binding"/>
    <property type="evidence" value="ECO:0007669"/>
    <property type="project" value="TreeGrafter"/>
</dbReference>
<dbReference type="SUPFAM" id="SSF46689">
    <property type="entry name" value="Homeodomain-like"/>
    <property type="match status" value="1"/>
</dbReference>
<evidence type="ECO:0000256" key="1">
    <source>
        <dbReference type="ARBA" id="ARBA00023015"/>
    </source>
</evidence>
<dbReference type="EMBL" id="CP012673">
    <property type="protein sequence ID" value="AUX42140.1"/>
    <property type="molecule type" value="Genomic_DNA"/>
</dbReference>
<evidence type="ECO:0000259" key="5">
    <source>
        <dbReference type="PROSITE" id="PS50977"/>
    </source>
</evidence>
<evidence type="ECO:0000313" key="7">
    <source>
        <dbReference type="Proteomes" id="UP000238348"/>
    </source>
</evidence>
<gene>
    <name evidence="6" type="primary">tetR</name>
    <name evidence="6" type="ORF">SOCE26_035670</name>
</gene>
<feature type="domain" description="HTH tetR-type" evidence="5">
    <location>
        <begin position="24"/>
        <end position="84"/>
    </location>
</feature>
<keyword evidence="2 4" id="KW-0238">DNA-binding</keyword>
<dbReference type="Pfam" id="PF00440">
    <property type="entry name" value="TetR_N"/>
    <property type="match status" value="1"/>
</dbReference>
<dbReference type="AlphaFoldDB" id="A0A2L0ES96"/>
<dbReference type="PANTHER" id="PTHR30055">
    <property type="entry name" value="HTH-TYPE TRANSCRIPTIONAL REGULATOR RUTR"/>
    <property type="match status" value="1"/>
</dbReference>
<feature type="DNA-binding region" description="H-T-H motif" evidence="4">
    <location>
        <begin position="47"/>
        <end position="66"/>
    </location>
</feature>